<evidence type="ECO:0000313" key="3">
    <source>
        <dbReference type="Proteomes" id="UP001285352"/>
    </source>
</evidence>
<accession>A0ABU4VCG1</accession>
<feature type="compositionally biased region" description="Basic and acidic residues" evidence="1">
    <location>
        <begin position="41"/>
        <end position="50"/>
    </location>
</feature>
<evidence type="ECO:0000256" key="1">
    <source>
        <dbReference type="SAM" id="MobiDB-lite"/>
    </source>
</evidence>
<keyword evidence="3" id="KW-1185">Reference proteome</keyword>
<proteinExistence type="predicted"/>
<feature type="compositionally biased region" description="Basic residues" evidence="1">
    <location>
        <begin position="30"/>
        <end position="40"/>
    </location>
</feature>
<gene>
    <name evidence="2" type="ORF">SK854_40995</name>
</gene>
<protein>
    <submittedName>
        <fullName evidence="2">Uncharacterized protein</fullName>
    </submittedName>
</protein>
<comment type="caution">
    <text evidence="2">The sequence shown here is derived from an EMBL/GenBank/DDBJ whole genome shotgun (WGS) entry which is preliminary data.</text>
</comment>
<feature type="region of interest" description="Disordered" evidence="1">
    <location>
        <begin position="1"/>
        <end position="64"/>
    </location>
</feature>
<dbReference type="RefSeq" id="WP_319980538.1">
    <property type="nucleotide sequence ID" value="NZ_JAXAVU010000016.1"/>
</dbReference>
<name>A0ABU4VCG1_9PSEU</name>
<organism evidence="2 3">
    <name type="scientific">Lentzea sokolovensis</name>
    <dbReference type="NCBI Taxonomy" id="3095429"/>
    <lineage>
        <taxon>Bacteria</taxon>
        <taxon>Bacillati</taxon>
        <taxon>Actinomycetota</taxon>
        <taxon>Actinomycetes</taxon>
        <taxon>Pseudonocardiales</taxon>
        <taxon>Pseudonocardiaceae</taxon>
        <taxon>Lentzea</taxon>
    </lineage>
</organism>
<dbReference type="EMBL" id="JAXAVU010000016">
    <property type="protein sequence ID" value="MDX8148550.1"/>
    <property type="molecule type" value="Genomic_DNA"/>
</dbReference>
<sequence length="117" mass="13805">MTRKSPQEKKALSYAKDHRNSYGENDKSSRKNIPRNKRNNVRADRRREHLVLAQSQPDDVESELKRRRTKKAYWSKWSDSPLAEIVARALRRRARVGIIDSEQAEAKIAKLPRARRR</sequence>
<dbReference type="Proteomes" id="UP001285352">
    <property type="component" value="Unassembled WGS sequence"/>
</dbReference>
<evidence type="ECO:0000313" key="2">
    <source>
        <dbReference type="EMBL" id="MDX8148550.1"/>
    </source>
</evidence>
<feature type="compositionally biased region" description="Basic and acidic residues" evidence="1">
    <location>
        <begin position="1"/>
        <end position="29"/>
    </location>
</feature>
<reference evidence="2 3" key="1">
    <citation type="submission" date="2023-11" db="EMBL/GenBank/DDBJ databases">
        <title>Lentzea sokolovensis, sp. nov., Lentzea kristufkii, sp. nov., and Lentzea miocenensis, sp. nov., rare actinobacteria from Sokolov Coal Basin, Miocene lacustrine sediment, Czech Republic.</title>
        <authorList>
            <person name="Lara A."/>
            <person name="Kotroba L."/>
            <person name="Nouioui I."/>
            <person name="Neumann-Schaal M."/>
            <person name="Mast Y."/>
            <person name="Chronakova A."/>
        </authorList>
    </citation>
    <scope>NUCLEOTIDE SEQUENCE [LARGE SCALE GENOMIC DNA]</scope>
    <source>
        <strain evidence="2 3">BCCO 10_0061</strain>
    </source>
</reference>